<dbReference type="AlphaFoldDB" id="A0A7R8D5P1"/>
<keyword evidence="7" id="KW-0808">Transferase</keyword>
<dbReference type="GO" id="GO:0016020">
    <property type="term" value="C:membrane"/>
    <property type="evidence" value="ECO:0007669"/>
    <property type="project" value="UniProtKB-SubCell"/>
</dbReference>
<keyword evidence="8" id="KW-1185">Reference proteome</keyword>
<dbReference type="InterPro" id="IPR041312">
    <property type="entry name" value="CHIP_TPR_N"/>
</dbReference>
<feature type="transmembrane region" description="Helical" evidence="6">
    <location>
        <begin position="302"/>
        <end position="325"/>
    </location>
</feature>
<dbReference type="InterPro" id="IPR018801">
    <property type="entry name" value="TM129"/>
</dbReference>
<dbReference type="InterPro" id="IPR011990">
    <property type="entry name" value="TPR-like_helical_dom_sf"/>
</dbReference>
<accession>A0A7R8D5P1</accession>
<protein>
    <submittedName>
        <fullName evidence="7">TMEM129</fullName>
        <ecNumber evidence="7">2.3.2.27</ecNumber>
    </submittedName>
</protein>
<evidence type="ECO:0000256" key="6">
    <source>
        <dbReference type="SAM" id="Phobius"/>
    </source>
</evidence>
<dbReference type="SMART" id="SM00504">
    <property type="entry name" value="Ubox"/>
    <property type="match status" value="1"/>
</dbReference>
<dbReference type="SUPFAM" id="SSF57850">
    <property type="entry name" value="RING/U-box"/>
    <property type="match status" value="1"/>
</dbReference>
<sequence length="578" mass="66088">MGSAVKNYTDKELKEIGNKYFAARNFDSAIDSYTKAILKNSNVSYYYTNRSLCYLNLKRWNAAVTDAKRALEKDPNLVKGHFYLGKALLEKDSYDESIKHLQRALDLSKEQKLNFGDDIAEEKRVQQEIELQTFLNKLILDDKDRQIEKLRLEGGGNADLQAEKLEHEANDIIGQVNTLFAKISFEILKEPVITPSGITYDRKDIEEHLQRLPTKSSTPFVILPWGIEFKGAGVSPEAILDSWFLPPKEHSFLTFHLKLSIGTLFLHSALPIGFSIGHSYFSSFIDQNYDGSILRYFQDSKINYVFVQFALALLILGTTIAFYYMTNNNHPMIKELSRYARGSQTWKNVCDDIDVESRRMDKIVVDVSPITQIIITDNWFLYIGQLPWSFKVIHQSDLSLNIVQSDHHQLSRDGTPGGTQFITIKASNRRPGAHPFTFRINSFEYQNLQSKITTSIINEGNIRIFKSVSERFVEVFEEQVKLNPTMPYEDSELEACIGCMVQNANVRLQRRCGDQNGDSGDPCVTCYCRPMWCVGCMARWFASRQNQNDTETWLGSKCPCPTCRSKFCILDVSMIAPM</sequence>
<dbReference type="InterPro" id="IPR013083">
    <property type="entry name" value="Znf_RING/FYVE/PHD"/>
</dbReference>
<dbReference type="Pfam" id="PF13432">
    <property type="entry name" value="TPR_16"/>
    <property type="match status" value="1"/>
</dbReference>
<dbReference type="EMBL" id="HG994586">
    <property type="protein sequence ID" value="CAF3006760.1"/>
    <property type="molecule type" value="Genomic_DNA"/>
</dbReference>
<evidence type="ECO:0000256" key="3">
    <source>
        <dbReference type="ARBA" id="ARBA00022692"/>
    </source>
</evidence>
<dbReference type="Proteomes" id="UP000675881">
    <property type="component" value="Chromosome 7"/>
</dbReference>
<keyword evidence="4 6" id="KW-1133">Transmembrane helix</keyword>
<dbReference type="Pfam" id="PF18391">
    <property type="entry name" value="CHIP_TPR_N"/>
    <property type="match status" value="1"/>
</dbReference>
<gene>
    <name evidence="7" type="ORF">LSAA_13185</name>
</gene>
<dbReference type="Gene3D" id="6.10.140.2020">
    <property type="match status" value="1"/>
</dbReference>
<keyword evidence="3 6" id="KW-0812">Transmembrane</keyword>
<reference evidence="7" key="1">
    <citation type="submission" date="2021-02" db="EMBL/GenBank/DDBJ databases">
        <authorList>
            <person name="Bekaert M."/>
        </authorList>
    </citation>
    <scope>NUCLEOTIDE SEQUENCE</scope>
    <source>
        <strain evidence="7">IoA-00</strain>
    </source>
</reference>
<evidence type="ECO:0000313" key="8">
    <source>
        <dbReference type="Proteomes" id="UP000675881"/>
    </source>
</evidence>
<dbReference type="PANTHER" id="PTHR31322">
    <property type="entry name" value="E3 UBIQUITIN-PROTEIN LIGASE TM129"/>
    <property type="match status" value="1"/>
</dbReference>
<dbReference type="InterPro" id="IPR019734">
    <property type="entry name" value="TPR_rpt"/>
</dbReference>
<evidence type="ECO:0000256" key="1">
    <source>
        <dbReference type="ARBA" id="ARBA00004141"/>
    </source>
</evidence>
<keyword evidence="7" id="KW-0012">Acyltransferase</keyword>
<evidence type="ECO:0000256" key="4">
    <source>
        <dbReference type="ARBA" id="ARBA00022989"/>
    </source>
</evidence>
<dbReference type="InterPro" id="IPR003613">
    <property type="entry name" value="Ubox_domain"/>
</dbReference>
<organism evidence="7 8">
    <name type="scientific">Lepeophtheirus salmonis</name>
    <name type="common">Salmon louse</name>
    <name type="synonym">Caligus salmonis</name>
    <dbReference type="NCBI Taxonomy" id="72036"/>
    <lineage>
        <taxon>Eukaryota</taxon>
        <taxon>Metazoa</taxon>
        <taxon>Ecdysozoa</taxon>
        <taxon>Arthropoda</taxon>
        <taxon>Crustacea</taxon>
        <taxon>Multicrustacea</taxon>
        <taxon>Hexanauplia</taxon>
        <taxon>Copepoda</taxon>
        <taxon>Siphonostomatoida</taxon>
        <taxon>Caligidae</taxon>
        <taxon>Lepeophtheirus</taxon>
    </lineage>
</organism>
<dbReference type="GO" id="GO:0061630">
    <property type="term" value="F:ubiquitin protein ligase activity"/>
    <property type="evidence" value="ECO:0007669"/>
    <property type="project" value="UniProtKB-EC"/>
</dbReference>
<dbReference type="SUPFAM" id="SSF48452">
    <property type="entry name" value="TPR-like"/>
    <property type="match status" value="1"/>
</dbReference>
<dbReference type="GO" id="GO:0005783">
    <property type="term" value="C:endoplasmic reticulum"/>
    <property type="evidence" value="ECO:0007669"/>
    <property type="project" value="TreeGrafter"/>
</dbReference>
<comment type="subcellular location">
    <subcellularLocation>
        <location evidence="1">Membrane</location>
        <topology evidence="1">Multi-pass membrane protein</topology>
    </subcellularLocation>
</comment>
<proteinExistence type="inferred from homology"/>
<dbReference type="Gene3D" id="1.25.40.10">
    <property type="entry name" value="Tetratricopeptide repeat domain"/>
    <property type="match status" value="1"/>
</dbReference>
<dbReference type="Gene3D" id="3.30.40.10">
    <property type="entry name" value="Zinc/RING finger domain, C3HC4 (zinc finger)"/>
    <property type="match status" value="1"/>
</dbReference>
<dbReference type="SMART" id="SM00028">
    <property type="entry name" value="TPR"/>
    <property type="match status" value="3"/>
</dbReference>
<feature type="transmembrane region" description="Helical" evidence="6">
    <location>
        <begin position="259"/>
        <end position="281"/>
    </location>
</feature>
<evidence type="ECO:0000256" key="5">
    <source>
        <dbReference type="ARBA" id="ARBA00023136"/>
    </source>
</evidence>
<keyword evidence="5 6" id="KW-0472">Membrane</keyword>
<dbReference type="GO" id="GO:0016567">
    <property type="term" value="P:protein ubiquitination"/>
    <property type="evidence" value="ECO:0007669"/>
    <property type="project" value="InterPro"/>
</dbReference>
<dbReference type="EC" id="2.3.2.27" evidence="7"/>
<name>A0A7R8D5P1_LEPSM</name>
<dbReference type="Pfam" id="PF10272">
    <property type="entry name" value="Tmpp129"/>
    <property type="match status" value="1"/>
</dbReference>
<dbReference type="PANTHER" id="PTHR31322:SF2">
    <property type="entry name" value="E3 UBIQUITIN-PROTEIN LIGASE TM129"/>
    <property type="match status" value="1"/>
</dbReference>
<dbReference type="OrthoDB" id="10055027at2759"/>
<evidence type="ECO:0000256" key="2">
    <source>
        <dbReference type="ARBA" id="ARBA00007332"/>
    </source>
</evidence>
<evidence type="ECO:0000313" key="7">
    <source>
        <dbReference type="EMBL" id="CAF3006760.1"/>
    </source>
</evidence>
<dbReference type="PROSITE" id="PS50005">
    <property type="entry name" value="TPR"/>
    <property type="match status" value="1"/>
</dbReference>
<comment type="similarity">
    <text evidence="2">Belongs to the TMEM129 family.</text>
</comment>